<gene>
    <name evidence="2" type="ORF">LCOR_10043.1</name>
</gene>
<keyword evidence="3" id="KW-1185">Reference proteome</keyword>
<feature type="compositionally biased region" description="Basic and acidic residues" evidence="1">
    <location>
        <begin position="715"/>
        <end position="729"/>
    </location>
</feature>
<dbReference type="InterPro" id="IPR032675">
    <property type="entry name" value="LRR_dom_sf"/>
</dbReference>
<protein>
    <recommendedName>
        <fullName evidence="4">F-box domain-containing protein</fullName>
    </recommendedName>
</protein>
<feature type="compositionally biased region" description="Polar residues" evidence="1">
    <location>
        <begin position="877"/>
        <end position="888"/>
    </location>
</feature>
<feature type="compositionally biased region" description="Polar residues" evidence="1">
    <location>
        <begin position="795"/>
        <end position="811"/>
    </location>
</feature>
<dbReference type="Proteomes" id="UP000027586">
    <property type="component" value="Unassembled WGS sequence"/>
</dbReference>
<evidence type="ECO:0000313" key="3">
    <source>
        <dbReference type="Proteomes" id="UP000027586"/>
    </source>
</evidence>
<evidence type="ECO:0000313" key="2">
    <source>
        <dbReference type="EMBL" id="CDH59216.1"/>
    </source>
</evidence>
<accession>A0A068SD87</accession>
<feature type="region of interest" description="Disordered" evidence="1">
    <location>
        <begin position="605"/>
        <end position="750"/>
    </location>
</feature>
<feature type="compositionally biased region" description="Low complexity" evidence="1">
    <location>
        <begin position="1002"/>
        <end position="1023"/>
    </location>
</feature>
<feature type="compositionally biased region" description="Polar residues" evidence="1">
    <location>
        <begin position="658"/>
        <end position="672"/>
    </location>
</feature>
<sequence>MSLHEEWLVRWESPPSSSLQLRNPDMERICRALTSQRDVYELCRVHPIWQKAATDVLWEAPQFHTLVSFDRFVKSASQHKRLAMVVKRLSLMLHDQHVDTVFVPHVYSDLSHHRHCHYKLTESDLIQHLAQQCEHIQSLRIYGWFLHPVDLESLGSRLQHLEELTLVGCSSDIARSGVIQRGLLSKLRRLCLDGPFMLSESFITALKNRALHSLQSLQIPLPRNRDHMISSSGNISNNDPYARATHALIKSLARTGLELRSLTLTSALYMNHDHIRTLTQNFPELEELVVDGILGNSTYATIMALTHSLGLKSLDIRADENSVRNDPNEDDDSICYPHGPLVLEKLLLTNVDITDKQLMKATDEAHEIKILGLSHCPWVTNLGVIHLVDHNPLLHTLHLIHCRHITDSFFEYLGDMNTTALIHDIHVEHCGALHPRILHQMCCRGVSHGLRRIKLVGYDNIMRSVIGKYAAAVNHDTNSIILGQQSIMRIAELDIYDHRDLTPALQSHYLTGEHIVLLSKELGIAVTRLVEAIERVQQCDSDSLQQHQNKEALTTSPGYEEPHTRSEKPSPTKQIPTTPMLWDPAEQSNTEEYIQQPILRPRIEESSLDDDQSDTNTPLSKSSTSDRAESPTSVHSTIIKDFRQHDEQVEEDEPRSYGNENRSDFGSTSQSDMDLGGWGTVGSWDNTASKSKSTSVSPTQKQQSQEGWGAESVTEWDHVKQQRQQHEQHQQSTSIDPPATPSLITSRAADVEGWGTPKDVVAWKDLRKQGYAYQVIEVQRKSFSSDNDRAWSAAISRTPSPRQQDTTTSPPRKSLLSPDDELIDWDDDDGVTILTETHTNTRMPTNTTTTTTRTQSPATGKMKGPPTTPKPHGTTTRSRGAQRGTSMTRGEIPTHERAGRGWGDFLDASRQSAGGTLTDNINTTMTHTLPQTPSSSSGGLLIDTSDTTSTNIGMKHSPTSITPIMDSAVWRDVSSLADQHSTTTTSNNDQQTIAATTNVLHSSDNTTTTATTIPSSLTPSSATEAASIHSASPSSQRQTRSTGSPRDSSRTTMSKSIARDGRKLMAKCTFDPQDNLPPIEIYDGEDLKTTVEKFCQENNIMDKVNLLYNRLNTWYTDHRTEQTLSSYAKKKRSL</sequence>
<feature type="compositionally biased region" description="Basic and acidic residues" evidence="1">
    <location>
        <begin position="638"/>
        <end position="647"/>
    </location>
</feature>
<proteinExistence type="predicted"/>
<name>A0A068SD87_9FUNG</name>
<feature type="compositionally biased region" description="Polar residues" evidence="1">
    <location>
        <begin position="539"/>
        <end position="557"/>
    </location>
</feature>
<dbReference type="Gene3D" id="3.80.10.10">
    <property type="entry name" value="Ribonuclease Inhibitor"/>
    <property type="match status" value="2"/>
</dbReference>
<feature type="compositionally biased region" description="Polar residues" evidence="1">
    <location>
        <begin position="614"/>
        <end position="623"/>
    </location>
</feature>
<dbReference type="OrthoDB" id="10257471at2759"/>
<feature type="compositionally biased region" description="Acidic residues" evidence="1">
    <location>
        <begin position="818"/>
        <end position="830"/>
    </location>
</feature>
<dbReference type="VEuPathDB" id="FungiDB:LCOR_10043.1"/>
<comment type="caution">
    <text evidence="2">The sequence shown here is derived from an EMBL/GenBank/DDBJ whole genome shotgun (WGS) entry which is preliminary data.</text>
</comment>
<feature type="region of interest" description="Disordered" evidence="1">
    <location>
        <begin position="793"/>
        <end position="961"/>
    </location>
</feature>
<feature type="compositionally biased region" description="Basic and acidic residues" evidence="1">
    <location>
        <begin position="560"/>
        <end position="570"/>
    </location>
</feature>
<dbReference type="InterPro" id="IPR050648">
    <property type="entry name" value="F-box_LRR-repeat"/>
</dbReference>
<dbReference type="GO" id="GO:0005737">
    <property type="term" value="C:cytoplasm"/>
    <property type="evidence" value="ECO:0007669"/>
    <property type="project" value="TreeGrafter"/>
</dbReference>
<dbReference type="InterPro" id="IPR006553">
    <property type="entry name" value="Leu-rich_rpt_Cys-con_subtyp"/>
</dbReference>
<organism evidence="2 3">
    <name type="scientific">Lichtheimia corymbifera JMRC:FSU:9682</name>
    <dbReference type="NCBI Taxonomy" id="1263082"/>
    <lineage>
        <taxon>Eukaryota</taxon>
        <taxon>Fungi</taxon>
        <taxon>Fungi incertae sedis</taxon>
        <taxon>Mucoromycota</taxon>
        <taxon>Mucoromycotina</taxon>
        <taxon>Mucoromycetes</taxon>
        <taxon>Mucorales</taxon>
        <taxon>Lichtheimiaceae</taxon>
        <taxon>Lichtheimia</taxon>
    </lineage>
</organism>
<dbReference type="EMBL" id="CBTN010000066">
    <property type="protein sequence ID" value="CDH59216.1"/>
    <property type="molecule type" value="Genomic_DNA"/>
</dbReference>
<dbReference type="SUPFAM" id="SSF52047">
    <property type="entry name" value="RNI-like"/>
    <property type="match status" value="1"/>
</dbReference>
<feature type="compositionally biased region" description="Low complexity" evidence="1">
    <location>
        <begin position="835"/>
        <end position="876"/>
    </location>
</feature>
<dbReference type="PANTHER" id="PTHR13382">
    <property type="entry name" value="MITOCHONDRIAL ATP SYNTHASE COUPLING FACTOR B"/>
    <property type="match status" value="1"/>
</dbReference>
<feature type="compositionally biased region" description="Polar residues" evidence="1">
    <location>
        <begin position="909"/>
        <end position="961"/>
    </location>
</feature>
<feature type="compositionally biased region" description="Polar residues" evidence="1">
    <location>
        <begin position="683"/>
        <end position="706"/>
    </location>
</feature>
<dbReference type="SMART" id="SM00367">
    <property type="entry name" value="LRR_CC"/>
    <property type="match status" value="3"/>
</dbReference>
<dbReference type="AlphaFoldDB" id="A0A068SD87"/>
<evidence type="ECO:0008006" key="4">
    <source>
        <dbReference type="Google" id="ProtNLM"/>
    </source>
</evidence>
<evidence type="ECO:0000256" key="1">
    <source>
        <dbReference type="SAM" id="MobiDB-lite"/>
    </source>
</evidence>
<reference evidence="2" key="1">
    <citation type="submission" date="2013-08" db="EMBL/GenBank/DDBJ databases">
        <title>Gene expansion shapes genome architecture in the human pathogen Lichtheimia corymbifera: an evolutionary genomics analysis in the ancient terrestrial Mucorales (Mucoromycotina).</title>
        <authorList>
            <person name="Schwartze V.U."/>
            <person name="Winter S."/>
            <person name="Shelest E."/>
            <person name="Marcet-Houben M."/>
            <person name="Horn F."/>
            <person name="Wehner S."/>
            <person name="Hoffmann K."/>
            <person name="Riege K."/>
            <person name="Sammeth M."/>
            <person name="Nowrousian M."/>
            <person name="Valiante V."/>
            <person name="Linde J."/>
            <person name="Jacobsen I.D."/>
            <person name="Marz M."/>
            <person name="Brakhage A.A."/>
            <person name="Gabaldon T."/>
            <person name="Bocker S."/>
            <person name="Voigt K."/>
        </authorList>
    </citation>
    <scope>NUCLEOTIDE SEQUENCE [LARGE SCALE GENOMIC DNA]</scope>
    <source>
        <strain evidence="2">FSU 9682</strain>
    </source>
</reference>
<feature type="region of interest" description="Disordered" evidence="1">
    <location>
        <begin position="998"/>
        <end position="1058"/>
    </location>
</feature>
<feature type="compositionally biased region" description="Polar residues" evidence="1">
    <location>
        <begin position="1029"/>
        <end position="1055"/>
    </location>
</feature>
<feature type="region of interest" description="Disordered" evidence="1">
    <location>
        <begin position="539"/>
        <end position="589"/>
    </location>
</feature>